<dbReference type="GO" id="GO:0003677">
    <property type="term" value="F:DNA binding"/>
    <property type="evidence" value="ECO:0007669"/>
    <property type="project" value="InterPro"/>
</dbReference>
<dbReference type="OrthoDB" id="5497412at2"/>
<organism evidence="2 3">
    <name type="scientific">Ahrensia marina</name>
    <dbReference type="NCBI Taxonomy" id="1514904"/>
    <lineage>
        <taxon>Bacteria</taxon>
        <taxon>Pseudomonadati</taxon>
        <taxon>Pseudomonadota</taxon>
        <taxon>Alphaproteobacteria</taxon>
        <taxon>Hyphomicrobiales</taxon>
        <taxon>Ahrensiaceae</taxon>
        <taxon>Ahrensia</taxon>
    </lineage>
</organism>
<dbReference type="SMART" id="SM00421">
    <property type="entry name" value="HTH_LUXR"/>
    <property type="match status" value="1"/>
</dbReference>
<dbReference type="GO" id="GO:0006355">
    <property type="term" value="P:regulation of DNA-templated transcription"/>
    <property type="evidence" value="ECO:0007669"/>
    <property type="project" value="InterPro"/>
</dbReference>
<dbReference type="RefSeq" id="WP_053998328.1">
    <property type="nucleotide sequence ID" value="NZ_JXMU01000007.1"/>
</dbReference>
<dbReference type="Gene3D" id="1.10.10.10">
    <property type="entry name" value="Winged helix-like DNA-binding domain superfamily/Winged helix DNA-binding domain"/>
    <property type="match status" value="1"/>
</dbReference>
<dbReference type="AlphaFoldDB" id="A0A0N0E807"/>
<proteinExistence type="predicted"/>
<dbReference type="SUPFAM" id="SSF46894">
    <property type="entry name" value="C-terminal effector domain of the bipartite response regulators"/>
    <property type="match status" value="1"/>
</dbReference>
<keyword evidence="3" id="KW-1185">Reference proteome</keyword>
<dbReference type="InterPro" id="IPR016032">
    <property type="entry name" value="Sig_transdc_resp-reg_C-effctor"/>
</dbReference>
<dbReference type="EMBL" id="JXMU01000007">
    <property type="protein sequence ID" value="KPB01808.1"/>
    <property type="molecule type" value="Genomic_DNA"/>
</dbReference>
<dbReference type="STRING" id="1514904.SU32_05375"/>
<comment type="caution">
    <text evidence="2">The sequence shown here is derived from an EMBL/GenBank/DDBJ whole genome shotgun (WGS) entry which is preliminary data.</text>
</comment>
<gene>
    <name evidence="2" type="ORF">SU32_05375</name>
</gene>
<accession>A0A0N0E807</accession>
<dbReference type="Proteomes" id="UP000038011">
    <property type="component" value="Unassembled WGS sequence"/>
</dbReference>
<evidence type="ECO:0000313" key="3">
    <source>
        <dbReference type="Proteomes" id="UP000038011"/>
    </source>
</evidence>
<dbReference type="InterPro" id="IPR000792">
    <property type="entry name" value="Tscrpt_reg_LuxR_C"/>
</dbReference>
<feature type="domain" description="HTH luxR-type" evidence="1">
    <location>
        <begin position="305"/>
        <end position="362"/>
    </location>
</feature>
<reference evidence="2 3" key="1">
    <citation type="submission" date="2015-01" db="EMBL/GenBank/DDBJ databases">
        <title>Ahrensia donghaiensis sp. nov., a novel dimethylsulphoniopropionate-cleavage bacterium isolated from seawater and emended descriptions of the genus Ahrensia and Ahrensia kielensis.</title>
        <authorList>
            <person name="Liu J."/>
        </authorList>
    </citation>
    <scope>NUCLEOTIDE SEQUENCE [LARGE SCALE GENOMIC DNA]</scope>
    <source>
        <strain evidence="2 3">LZD062</strain>
    </source>
</reference>
<name>A0A0N0E807_9HYPH</name>
<protein>
    <recommendedName>
        <fullName evidence="1">HTH luxR-type domain-containing protein</fullName>
    </recommendedName>
</protein>
<dbReference type="InterPro" id="IPR036388">
    <property type="entry name" value="WH-like_DNA-bd_sf"/>
</dbReference>
<evidence type="ECO:0000313" key="2">
    <source>
        <dbReference type="EMBL" id="KPB01808.1"/>
    </source>
</evidence>
<sequence>MASATEIVGKIYDAAFDAEIWPELLCTIADYTGVKNAALVATDPHINYSSVVTPRADPQIVSDYANYWWEHDPTAEATAKTAVGQVTSLDDTGRKKFFSSCFYNDYWCKTGLGAERIATNLFTDNGGFASFVLQASSRRDEIENDTRRRFMLLIPHLIRSADIARKLQRIAFEKAALNAGFGTHQTGTIIVDAMRRVLFADDAAEQLFVARSGVNVVKGRIQLNNRNADCALTAAVNACSEMRFSSPVRRRIELNPNHTDTNIVIDINPFRIAGVAPGEPRPVAILLIDDPGLRRRQHADALQKIFSFTPAEAKLALEMLKGDGRAAAAERCGISINTARTQLSSIFEKAGVTRQAELIKVLMVHGKAY</sequence>
<dbReference type="PATRIC" id="fig|1514904.3.peg.3098"/>
<evidence type="ECO:0000259" key="1">
    <source>
        <dbReference type="SMART" id="SM00421"/>
    </source>
</evidence>